<evidence type="ECO:0000313" key="9">
    <source>
        <dbReference type="Proteomes" id="UP001367030"/>
    </source>
</evidence>
<accession>A0ABU8XGB9</accession>
<evidence type="ECO:0000259" key="5">
    <source>
        <dbReference type="Pfam" id="PF00441"/>
    </source>
</evidence>
<dbReference type="InterPro" id="IPR036250">
    <property type="entry name" value="AcylCo_DH-like_C"/>
</dbReference>
<dbReference type="InterPro" id="IPR013786">
    <property type="entry name" value="AcylCoA_DH/ox_N"/>
</dbReference>
<comment type="caution">
    <text evidence="8">The sequence shown here is derived from an EMBL/GenBank/DDBJ whole genome shotgun (WGS) entry which is preliminary data.</text>
</comment>
<protein>
    <submittedName>
        <fullName evidence="8">Acyl-CoA dehydrogenase family protein</fullName>
    </submittedName>
</protein>
<dbReference type="SUPFAM" id="SSF56645">
    <property type="entry name" value="Acyl-CoA dehydrogenase NM domain-like"/>
    <property type="match status" value="1"/>
</dbReference>
<sequence length="384" mass="41275">MDFLLDATQIALKDSLRRYLEAEVAPIVHSHESDKTPVPRPVVAAMRDFGLIGGLLPEADGGFGLSMTTYGMLITEVARVWPSLRGTLSVSNLTASVLAGSGSPVLREKYLPRILRGETIACFALSEPNIGSDAANVQTRAERTSSGWRINGRKLYITNGPVCDLGIVFVNTPLADGTRGVSCLVFESGMPGFSCTPLGKMGMHSCSLGELLFDDVEVPAENLVGRIGGGFSIAKKYLNIGRSIVGFASLGIAEVALEAAIRFAKDRVQFGRPIGSFQLVQQMVAEMMTHVETSRLLCYRAADALDRDLPGNQILCAMAKRYASDAALRVSELSLQVHGGAGYTTLFPVERYYRDARHLSIGEGTNQILGMLMAQAELGLSALR</sequence>
<evidence type="ECO:0000256" key="1">
    <source>
        <dbReference type="ARBA" id="ARBA00001974"/>
    </source>
</evidence>
<evidence type="ECO:0000256" key="2">
    <source>
        <dbReference type="ARBA" id="ARBA00009347"/>
    </source>
</evidence>
<dbReference type="Gene3D" id="2.40.110.10">
    <property type="entry name" value="Butyryl-CoA Dehydrogenase, subunit A, domain 2"/>
    <property type="match status" value="1"/>
</dbReference>
<dbReference type="Proteomes" id="UP001367030">
    <property type="component" value="Unassembled WGS sequence"/>
</dbReference>
<keyword evidence="9" id="KW-1185">Reference proteome</keyword>
<evidence type="ECO:0000259" key="7">
    <source>
        <dbReference type="Pfam" id="PF02771"/>
    </source>
</evidence>
<reference evidence="8 9" key="1">
    <citation type="submission" date="2024-03" db="EMBL/GenBank/DDBJ databases">
        <title>Novel species of the genus Variovorax.</title>
        <authorList>
            <person name="Liu Q."/>
            <person name="Xin Y.-H."/>
        </authorList>
    </citation>
    <scope>NUCLEOTIDE SEQUENCE [LARGE SCALE GENOMIC DNA]</scope>
    <source>
        <strain evidence="8 9">KACC 18901</strain>
    </source>
</reference>
<evidence type="ECO:0000256" key="4">
    <source>
        <dbReference type="ARBA" id="ARBA00022827"/>
    </source>
</evidence>
<feature type="domain" description="Acyl-CoA oxidase/dehydrogenase middle" evidence="6">
    <location>
        <begin position="122"/>
        <end position="216"/>
    </location>
</feature>
<proteinExistence type="inferred from homology"/>
<comment type="cofactor">
    <cofactor evidence="1">
        <name>FAD</name>
        <dbReference type="ChEBI" id="CHEBI:57692"/>
    </cofactor>
</comment>
<dbReference type="Pfam" id="PF02770">
    <property type="entry name" value="Acyl-CoA_dh_M"/>
    <property type="match status" value="1"/>
</dbReference>
<dbReference type="PANTHER" id="PTHR43884:SF12">
    <property type="entry name" value="ISOVALERYL-COA DEHYDROGENASE, MITOCHONDRIAL-RELATED"/>
    <property type="match status" value="1"/>
</dbReference>
<dbReference type="InterPro" id="IPR046373">
    <property type="entry name" value="Acyl-CoA_Oxase/DH_mid-dom_sf"/>
</dbReference>
<keyword evidence="3" id="KW-0285">Flavoprotein</keyword>
<dbReference type="InterPro" id="IPR006091">
    <property type="entry name" value="Acyl-CoA_Oxase/DH_mid-dom"/>
</dbReference>
<evidence type="ECO:0000259" key="6">
    <source>
        <dbReference type="Pfam" id="PF02770"/>
    </source>
</evidence>
<dbReference type="EMBL" id="JBBKZS010000020">
    <property type="protein sequence ID" value="MEJ8858781.1"/>
    <property type="molecule type" value="Genomic_DNA"/>
</dbReference>
<dbReference type="InterPro" id="IPR009100">
    <property type="entry name" value="AcylCoA_DH/oxidase_NM_dom_sf"/>
</dbReference>
<dbReference type="SUPFAM" id="SSF47203">
    <property type="entry name" value="Acyl-CoA dehydrogenase C-terminal domain-like"/>
    <property type="match status" value="1"/>
</dbReference>
<gene>
    <name evidence="8" type="ORF">WKW79_29705</name>
</gene>
<name>A0ABU8XGB9_9BURK</name>
<dbReference type="PIRSF" id="PIRSF016578">
    <property type="entry name" value="HsaA"/>
    <property type="match status" value="1"/>
</dbReference>
<dbReference type="RefSeq" id="WP_340338835.1">
    <property type="nucleotide sequence ID" value="NZ_JBBKZS010000020.1"/>
</dbReference>
<feature type="domain" description="Acyl-CoA dehydrogenase/oxidase C-terminal" evidence="5">
    <location>
        <begin position="228"/>
        <end position="376"/>
    </location>
</feature>
<organism evidence="8 9">
    <name type="scientific">Variovorax robiniae</name>
    <dbReference type="NCBI Taxonomy" id="1836199"/>
    <lineage>
        <taxon>Bacteria</taxon>
        <taxon>Pseudomonadati</taxon>
        <taxon>Pseudomonadota</taxon>
        <taxon>Betaproteobacteria</taxon>
        <taxon>Burkholderiales</taxon>
        <taxon>Comamonadaceae</taxon>
        <taxon>Variovorax</taxon>
    </lineage>
</organism>
<dbReference type="Gene3D" id="1.20.140.10">
    <property type="entry name" value="Butyryl-CoA Dehydrogenase, subunit A, domain 3"/>
    <property type="match status" value="1"/>
</dbReference>
<dbReference type="InterPro" id="IPR009075">
    <property type="entry name" value="AcylCo_DH/oxidase_C"/>
</dbReference>
<evidence type="ECO:0000256" key="3">
    <source>
        <dbReference type="ARBA" id="ARBA00022630"/>
    </source>
</evidence>
<feature type="domain" description="Acyl-CoA dehydrogenase/oxidase N-terminal" evidence="7">
    <location>
        <begin position="8"/>
        <end position="118"/>
    </location>
</feature>
<comment type="similarity">
    <text evidence="2">Belongs to the acyl-CoA dehydrogenase family.</text>
</comment>
<dbReference type="InterPro" id="IPR037069">
    <property type="entry name" value="AcylCoA_DH/ox_N_sf"/>
</dbReference>
<evidence type="ECO:0000313" key="8">
    <source>
        <dbReference type="EMBL" id="MEJ8858781.1"/>
    </source>
</evidence>
<dbReference type="Pfam" id="PF02771">
    <property type="entry name" value="Acyl-CoA_dh_N"/>
    <property type="match status" value="1"/>
</dbReference>
<dbReference type="Pfam" id="PF00441">
    <property type="entry name" value="Acyl-CoA_dh_1"/>
    <property type="match status" value="1"/>
</dbReference>
<dbReference type="Gene3D" id="1.10.540.10">
    <property type="entry name" value="Acyl-CoA dehydrogenase/oxidase, N-terminal domain"/>
    <property type="match status" value="1"/>
</dbReference>
<dbReference type="PANTHER" id="PTHR43884">
    <property type="entry name" value="ACYL-COA DEHYDROGENASE"/>
    <property type="match status" value="1"/>
</dbReference>
<keyword evidence="4" id="KW-0274">FAD</keyword>